<feature type="compositionally biased region" description="Polar residues" evidence="1">
    <location>
        <begin position="665"/>
        <end position="679"/>
    </location>
</feature>
<evidence type="ECO:0000313" key="2">
    <source>
        <dbReference type="EMBL" id="KAJ5242795.1"/>
    </source>
</evidence>
<feature type="compositionally biased region" description="Polar residues" evidence="1">
    <location>
        <begin position="447"/>
        <end position="477"/>
    </location>
</feature>
<feature type="region of interest" description="Disordered" evidence="1">
    <location>
        <begin position="238"/>
        <end position="269"/>
    </location>
</feature>
<evidence type="ECO:0000313" key="3">
    <source>
        <dbReference type="Proteomes" id="UP001147733"/>
    </source>
</evidence>
<feature type="compositionally biased region" description="Basic and acidic residues" evidence="1">
    <location>
        <begin position="722"/>
        <end position="733"/>
    </location>
</feature>
<protein>
    <submittedName>
        <fullName evidence="2">Uncharacterized protein</fullName>
    </submittedName>
</protein>
<feature type="region of interest" description="Disordered" evidence="1">
    <location>
        <begin position="298"/>
        <end position="507"/>
    </location>
</feature>
<dbReference type="GeneID" id="81379209"/>
<dbReference type="OrthoDB" id="4152802at2759"/>
<organism evidence="2 3">
    <name type="scientific">Penicillium citrinum</name>
    <dbReference type="NCBI Taxonomy" id="5077"/>
    <lineage>
        <taxon>Eukaryota</taxon>
        <taxon>Fungi</taxon>
        <taxon>Dikarya</taxon>
        <taxon>Ascomycota</taxon>
        <taxon>Pezizomycotina</taxon>
        <taxon>Eurotiomycetes</taxon>
        <taxon>Eurotiomycetidae</taxon>
        <taxon>Eurotiales</taxon>
        <taxon>Aspergillaceae</taxon>
        <taxon>Penicillium</taxon>
    </lineage>
</organism>
<feature type="compositionally biased region" description="Basic and acidic residues" evidence="1">
    <location>
        <begin position="302"/>
        <end position="316"/>
    </location>
</feature>
<feature type="compositionally biased region" description="Basic and acidic residues" evidence="1">
    <location>
        <begin position="421"/>
        <end position="432"/>
    </location>
</feature>
<dbReference type="RefSeq" id="XP_056505799.1">
    <property type="nucleotide sequence ID" value="XM_056640042.1"/>
</dbReference>
<feature type="compositionally biased region" description="Basic and acidic residues" evidence="1">
    <location>
        <begin position="478"/>
        <end position="488"/>
    </location>
</feature>
<reference evidence="2" key="1">
    <citation type="submission" date="2022-11" db="EMBL/GenBank/DDBJ databases">
        <authorList>
            <person name="Petersen C."/>
        </authorList>
    </citation>
    <scope>NUCLEOTIDE SEQUENCE</scope>
    <source>
        <strain evidence="2">IBT 23319</strain>
    </source>
</reference>
<dbReference type="EMBL" id="JAPQKT010000001">
    <property type="protein sequence ID" value="KAJ5242795.1"/>
    <property type="molecule type" value="Genomic_DNA"/>
</dbReference>
<feature type="compositionally biased region" description="Low complexity" evidence="1">
    <location>
        <begin position="751"/>
        <end position="762"/>
    </location>
</feature>
<keyword evidence="3" id="KW-1185">Reference proteome</keyword>
<reference evidence="2" key="2">
    <citation type="journal article" date="2023" name="IMA Fungus">
        <title>Comparative genomic study of the Penicillium genus elucidates a diverse pangenome and 15 lateral gene transfer events.</title>
        <authorList>
            <person name="Petersen C."/>
            <person name="Sorensen T."/>
            <person name="Nielsen M.R."/>
            <person name="Sondergaard T.E."/>
            <person name="Sorensen J.L."/>
            <person name="Fitzpatrick D.A."/>
            <person name="Frisvad J.C."/>
            <person name="Nielsen K.L."/>
        </authorList>
    </citation>
    <scope>NUCLEOTIDE SEQUENCE</scope>
    <source>
        <strain evidence="2">IBT 23319</strain>
    </source>
</reference>
<feature type="compositionally biased region" description="Polar residues" evidence="1">
    <location>
        <begin position="378"/>
        <end position="391"/>
    </location>
</feature>
<name>A0A9W9PDZ1_PENCI</name>
<feature type="region of interest" description="Disordered" evidence="1">
    <location>
        <begin position="532"/>
        <end position="640"/>
    </location>
</feature>
<proteinExistence type="predicted"/>
<gene>
    <name evidence="2" type="ORF">N7469_001122</name>
</gene>
<dbReference type="Proteomes" id="UP001147733">
    <property type="component" value="Unassembled WGS sequence"/>
</dbReference>
<accession>A0A9W9PDZ1</accession>
<evidence type="ECO:0000256" key="1">
    <source>
        <dbReference type="SAM" id="MobiDB-lite"/>
    </source>
</evidence>
<feature type="region of interest" description="Disordered" evidence="1">
    <location>
        <begin position="659"/>
        <end position="781"/>
    </location>
</feature>
<feature type="compositionally biased region" description="Basic and acidic residues" evidence="1">
    <location>
        <begin position="325"/>
        <end position="337"/>
    </location>
</feature>
<feature type="compositionally biased region" description="Low complexity" evidence="1">
    <location>
        <begin position="536"/>
        <end position="547"/>
    </location>
</feature>
<feature type="compositionally biased region" description="Basic and acidic residues" evidence="1">
    <location>
        <begin position="98"/>
        <end position="112"/>
    </location>
</feature>
<comment type="caution">
    <text evidence="2">The sequence shown here is derived from an EMBL/GenBank/DDBJ whole genome shotgun (WGS) entry which is preliminary data.</text>
</comment>
<feature type="compositionally biased region" description="Polar residues" evidence="1">
    <location>
        <begin position="739"/>
        <end position="749"/>
    </location>
</feature>
<sequence>MAIWPFGRKNKRHTIQVSAEEADVLQTSLERAQDPPSTAAAAAAAADDAAEPTLGRKSSRRRSLRQANRLSRNTDGSESLRGSMRLSAHRPLSSLDQRTSEPEDRGKPDVHGHPRPPSRTGSLIKKSHQNGHPGPNKLRKSKRRTDEAIREREIKMLSSTPIDVPHRSGGLAGDYILEHRRRKANGRRADRYLSDISLSIRDSAASSLSDASDPYTYKVNAFAALTPRPVVRYVEAPRPTTMRSQTEPTALGRHDKNRMHTSNMSQEDLYYSRRRVNELADSLDASTLRELLDRDRRRREKKQIDDTERLHRKLQEQADAQQAESAREQGLEEKDNVNKPLEIEETQQPQPHAEAPVDSSVDAPPETYREHVVETIPEETSGTTPELQTESWARDESKAGEVVAGIESRRASLESANVTRNVDDSSVREPKLAPRPSFTPSHEMGMSRTTLSPSHSSIRHGVNSSHSQNYGVGSTSDVSDRRPSESSGHRNGGNTITSLFRRGSSRLKRRYRERFQESSTDVSNASHESFYKIQTQSSPPQSSSAAIPPRPFVQPTGIVKRSQSKFTEHFGDEPPMSPPDSRLQSPDIPEQVLESSLENEKEATFLHGPSPTPGMDIINPHKRRHQSWNDSIDAESDNVPLSQSLASIDSEGSWMSGQFFRRMSQKPSSPVRSHVNSFGASPVDGPADTQDDGRESIDSRSAMSNVMGEPELDDATAPSTKKPSEMWHHEVGRRPMIVTPSNRPKSNQGMLLKSIPSLSPISAEDGNSSEEETAPPTNVQRIASMHGEIGHIEQE</sequence>
<feature type="region of interest" description="Disordered" evidence="1">
    <location>
        <begin position="26"/>
        <end position="146"/>
    </location>
</feature>
<dbReference type="AlphaFoldDB" id="A0A9W9PDZ1"/>
<feature type="compositionally biased region" description="Polar residues" evidence="1">
    <location>
        <begin position="66"/>
        <end position="77"/>
    </location>
</feature>